<dbReference type="AlphaFoldDB" id="A0A0C2ZG47"/>
<evidence type="ECO:0000313" key="3">
    <source>
        <dbReference type="Proteomes" id="UP000053989"/>
    </source>
</evidence>
<evidence type="ECO:0000313" key="2">
    <source>
        <dbReference type="EMBL" id="KIM60638.1"/>
    </source>
</evidence>
<organism evidence="2 3">
    <name type="scientific">Scleroderma citrinum Foug A</name>
    <dbReference type="NCBI Taxonomy" id="1036808"/>
    <lineage>
        <taxon>Eukaryota</taxon>
        <taxon>Fungi</taxon>
        <taxon>Dikarya</taxon>
        <taxon>Basidiomycota</taxon>
        <taxon>Agaricomycotina</taxon>
        <taxon>Agaricomycetes</taxon>
        <taxon>Agaricomycetidae</taxon>
        <taxon>Boletales</taxon>
        <taxon>Sclerodermatineae</taxon>
        <taxon>Sclerodermataceae</taxon>
        <taxon>Scleroderma</taxon>
    </lineage>
</organism>
<accession>A0A0C2ZG47</accession>
<reference evidence="3" key="2">
    <citation type="submission" date="2015-01" db="EMBL/GenBank/DDBJ databases">
        <title>Evolutionary Origins and Diversification of the Mycorrhizal Mutualists.</title>
        <authorList>
            <consortium name="DOE Joint Genome Institute"/>
            <consortium name="Mycorrhizal Genomics Consortium"/>
            <person name="Kohler A."/>
            <person name="Kuo A."/>
            <person name="Nagy L.G."/>
            <person name="Floudas D."/>
            <person name="Copeland A."/>
            <person name="Barry K.W."/>
            <person name="Cichocki N."/>
            <person name="Veneault-Fourrey C."/>
            <person name="LaButti K."/>
            <person name="Lindquist E.A."/>
            <person name="Lipzen A."/>
            <person name="Lundell T."/>
            <person name="Morin E."/>
            <person name="Murat C."/>
            <person name="Riley R."/>
            <person name="Ohm R."/>
            <person name="Sun H."/>
            <person name="Tunlid A."/>
            <person name="Henrissat B."/>
            <person name="Grigoriev I.V."/>
            <person name="Hibbett D.S."/>
            <person name="Martin F."/>
        </authorList>
    </citation>
    <scope>NUCLEOTIDE SEQUENCE [LARGE SCALE GENOMIC DNA]</scope>
    <source>
        <strain evidence="3">Foug A</strain>
    </source>
</reference>
<dbReference type="InParanoid" id="A0A0C2ZG47"/>
<proteinExistence type="predicted"/>
<dbReference type="EMBL" id="KN822060">
    <property type="protein sequence ID" value="KIM60638.1"/>
    <property type="molecule type" value="Genomic_DNA"/>
</dbReference>
<feature type="region of interest" description="Disordered" evidence="1">
    <location>
        <begin position="1"/>
        <end position="22"/>
    </location>
</feature>
<dbReference type="Proteomes" id="UP000053989">
    <property type="component" value="Unassembled WGS sequence"/>
</dbReference>
<keyword evidence="3" id="KW-1185">Reference proteome</keyword>
<evidence type="ECO:0000256" key="1">
    <source>
        <dbReference type="SAM" id="MobiDB-lite"/>
    </source>
</evidence>
<name>A0A0C2ZG47_9AGAM</name>
<reference evidence="2 3" key="1">
    <citation type="submission" date="2014-04" db="EMBL/GenBank/DDBJ databases">
        <authorList>
            <consortium name="DOE Joint Genome Institute"/>
            <person name="Kuo A."/>
            <person name="Kohler A."/>
            <person name="Nagy L.G."/>
            <person name="Floudas D."/>
            <person name="Copeland A."/>
            <person name="Barry K.W."/>
            <person name="Cichocki N."/>
            <person name="Veneault-Fourrey C."/>
            <person name="LaButti K."/>
            <person name="Lindquist E.A."/>
            <person name="Lipzen A."/>
            <person name="Lundell T."/>
            <person name="Morin E."/>
            <person name="Murat C."/>
            <person name="Sun H."/>
            <person name="Tunlid A."/>
            <person name="Henrissat B."/>
            <person name="Grigoriev I.V."/>
            <person name="Hibbett D.S."/>
            <person name="Martin F."/>
            <person name="Nordberg H.P."/>
            <person name="Cantor M.N."/>
            <person name="Hua S.X."/>
        </authorList>
    </citation>
    <scope>NUCLEOTIDE SEQUENCE [LARGE SCALE GENOMIC DNA]</scope>
    <source>
        <strain evidence="2 3">Foug A</strain>
    </source>
</reference>
<gene>
    <name evidence="2" type="ORF">SCLCIDRAFT_1216694</name>
</gene>
<sequence length="59" mass="7320">MKLLQVGPLRTTQAQATDQSNPRFQASCRNRLWIRVEWRWDFRPQSQMHEMIRMFRTER</sequence>
<protein>
    <submittedName>
        <fullName evidence="2">Uncharacterized protein</fullName>
    </submittedName>
</protein>
<dbReference type="HOGENOM" id="CLU_2962222_0_0_1"/>
<feature type="compositionally biased region" description="Polar residues" evidence="1">
    <location>
        <begin position="10"/>
        <end position="22"/>
    </location>
</feature>